<evidence type="ECO:0000313" key="4">
    <source>
        <dbReference type="Proteomes" id="UP001501586"/>
    </source>
</evidence>
<organism evidence="3 4">
    <name type="scientific">Brevibacterium daeguense</name>
    <dbReference type="NCBI Taxonomy" id="909936"/>
    <lineage>
        <taxon>Bacteria</taxon>
        <taxon>Bacillati</taxon>
        <taxon>Actinomycetota</taxon>
        <taxon>Actinomycetes</taxon>
        <taxon>Micrococcales</taxon>
        <taxon>Brevibacteriaceae</taxon>
        <taxon>Brevibacterium</taxon>
    </lineage>
</organism>
<feature type="region of interest" description="Disordered" evidence="1">
    <location>
        <begin position="209"/>
        <end position="236"/>
    </location>
</feature>
<evidence type="ECO:0000256" key="2">
    <source>
        <dbReference type="SAM" id="Phobius"/>
    </source>
</evidence>
<dbReference type="Proteomes" id="UP001501586">
    <property type="component" value="Unassembled WGS sequence"/>
</dbReference>
<feature type="transmembrane region" description="Helical" evidence="2">
    <location>
        <begin position="169"/>
        <end position="189"/>
    </location>
</feature>
<reference evidence="4" key="1">
    <citation type="journal article" date="2019" name="Int. J. Syst. Evol. Microbiol.">
        <title>The Global Catalogue of Microorganisms (GCM) 10K type strain sequencing project: providing services to taxonomists for standard genome sequencing and annotation.</title>
        <authorList>
            <consortium name="The Broad Institute Genomics Platform"/>
            <consortium name="The Broad Institute Genome Sequencing Center for Infectious Disease"/>
            <person name="Wu L."/>
            <person name="Ma J."/>
        </authorList>
    </citation>
    <scope>NUCLEOTIDE SEQUENCE [LARGE SCALE GENOMIC DNA]</scope>
    <source>
        <strain evidence="4">JCM 17458</strain>
    </source>
</reference>
<feature type="transmembrane region" description="Helical" evidence="2">
    <location>
        <begin position="98"/>
        <end position="117"/>
    </location>
</feature>
<protein>
    <recommendedName>
        <fullName evidence="5">DUF2238 domain-containing protein</fullName>
    </recommendedName>
</protein>
<comment type="caution">
    <text evidence="3">The sequence shown here is derived from an EMBL/GenBank/DDBJ whole genome shotgun (WGS) entry which is preliminary data.</text>
</comment>
<name>A0ABP8EJP1_9MICO</name>
<feature type="transmembrane region" description="Helical" evidence="2">
    <location>
        <begin position="15"/>
        <end position="34"/>
    </location>
</feature>
<feature type="transmembrane region" description="Helical" evidence="2">
    <location>
        <begin position="124"/>
        <end position="149"/>
    </location>
</feature>
<dbReference type="InterPro" id="IPR014509">
    <property type="entry name" value="YjdF-like"/>
</dbReference>
<sequence length="236" mass="25524">MNTLDSKRSTARRHAPLIVTEVILAAFALTAVFRGNGTEALLPSALFLAALVPLPVEKLAAVRIPLRLQLLYALLLLSGPFFGSHLHFYAVWSPWDTVVHFFSGFLIALAAVFALGVTIRRYRLVLPVWFEAAVVISVSASVAMLWEFAEFFADLTIGTSSQLTNTDTMTDMVVGTLSAVIVAAAFILYRQRGWFSAFAGLLGDPEITRESASSSPLTVEPRRSATVGDGRHGPTG</sequence>
<keyword evidence="2" id="KW-1133">Transmembrane helix</keyword>
<evidence type="ECO:0000313" key="3">
    <source>
        <dbReference type="EMBL" id="GAA4284163.1"/>
    </source>
</evidence>
<accession>A0ABP8EJP1</accession>
<evidence type="ECO:0008006" key="5">
    <source>
        <dbReference type="Google" id="ProtNLM"/>
    </source>
</evidence>
<dbReference type="EMBL" id="BAABAZ010000005">
    <property type="protein sequence ID" value="GAA4284163.1"/>
    <property type="molecule type" value="Genomic_DNA"/>
</dbReference>
<keyword evidence="2" id="KW-0812">Transmembrane</keyword>
<dbReference type="RefSeq" id="WP_236864277.1">
    <property type="nucleotide sequence ID" value="NZ_BAABAZ010000005.1"/>
</dbReference>
<feature type="transmembrane region" description="Helical" evidence="2">
    <location>
        <begin position="40"/>
        <end position="56"/>
    </location>
</feature>
<evidence type="ECO:0000256" key="1">
    <source>
        <dbReference type="SAM" id="MobiDB-lite"/>
    </source>
</evidence>
<gene>
    <name evidence="3" type="ORF">GCM10022261_16940</name>
</gene>
<proteinExistence type="predicted"/>
<keyword evidence="2" id="KW-0472">Membrane</keyword>
<dbReference type="Pfam" id="PF09997">
    <property type="entry name" value="DUF2238"/>
    <property type="match status" value="1"/>
</dbReference>
<feature type="transmembrane region" description="Helical" evidence="2">
    <location>
        <begin position="68"/>
        <end position="92"/>
    </location>
</feature>
<keyword evidence="4" id="KW-1185">Reference proteome</keyword>